<gene>
    <name evidence="1" type="ORF">FIBSPDRAFT_238175</name>
</gene>
<dbReference type="EMBL" id="KV417501">
    <property type="protein sequence ID" value="KZP28963.1"/>
    <property type="molecule type" value="Genomic_DNA"/>
</dbReference>
<dbReference type="AlphaFoldDB" id="A0A166S395"/>
<keyword evidence="2" id="KW-1185">Reference proteome</keyword>
<organism evidence="1 2">
    <name type="scientific">Athelia psychrophila</name>
    <dbReference type="NCBI Taxonomy" id="1759441"/>
    <lineage>
        <taxon>Eukaryota</taxon>
        <taxon>Fungi</taxon>
        <taxon>Dikarya</taxon>
        <taxon>Basidiomycota</taxon>
        <taxon>Agaricomycotina</taxon>
        <taxon>Agaricomycetes</taxon>
        <taxon>Agaricomycetidae</taxon>
        <taxon>Atheliales</taxon>
        <taxon>Atheliaceae</taxon>
        <taxon>Athelia</taxon>
    </lineage>
</organism>
<name>A0A166S395_9AGAM</name>
<protein>
    <submittedName>
        <fullName evidence="1">Uncharacterized protein</fullName>
    </submittedName>
</protein>
<evidence type="ECO:0000313" key="1">
    <source>
        <dbReference type="EMBL" id="KZP28963.1"/>
    </source>
</evidence>
<evidence type="ECO:0000313" key="2">
    <source>
        <dbReference type="Proteomes" id="UP000076532"/>
    </source>
</evidence>
<proteinExistence type="predicted"/>
<reference evidence="1 2" key="1">
    <citation type="journal article" date="2016" name="Mol. Biol. Evol.">
        <title>Comparative Genomics of Early-Diverging Mushroom-Forming Fungi Provides Insights into the Origins of Lignocellulose Decay Capabilities.</title>
        <authorList>
            <person name="Nagy L.G."/>
            <person name="Riley R."/>
            <person name="Tritt A."/>
            <person name="Adam C."/>
            <person name="Daum C."/>
            <person name="Floudas D."/>
            <person name="Sun H."/>
            <person name="Yadav J.S."/>
            <person name="Pangilinan J."/>
            <person name="Larsson K.H."/>
            <person name="Matsuura K."/>
            <person name="Barry K."/>
            <person name="Labutti K."/>
            <person name="Kuo R."/>
            <person name="Ohm R.A."/>
            <person name="Bhattacharya S.S."/>
            <person name="Shirouzu T."/>
            <person name="Yoshinaga Y."/>
            <person name="Martin F.M."/>
            <person name="Grigoriev I.V."/>
            <person name="Hibbett D.S."/>
        </authorList>
    </citation>
    <scope>NUCLEOTIDE SEQUENCE [LARGE SCALE GENOMIC DNA]</scope>
    <source>
        <strain evidence="1 2">CBS 109695</strain>
    </source>
</reference>
<sequence length="128" mass="14708">MKLCIRSFVRRRQIRGTIGTRLKACHQPENLILRVEEERVWFSCLVAIMLSVPASSCEINIRRCVSAPSLLVKPRLCPYAQRQGFARMHKDKTLPVRTRTRVHPLSYEFTATLSDTAPPDHYCTKIIG</sequence>
<dbReference type="Proteomes" id="UP000076532">
    <property type="component" value="Unassembled WGS sequence"/>
</dbReference>
<accession>A0A166S395</accession>